<gene>
    <name evidence="1" type="ORF">AVEN_260163_1</name>
</gene>
<sequence>MSFLILGRIAAEILLRNTWIYCTQNSQWSRQDHQSIIPETTTNHHSMDNGKVKHIATHVKVPQNFRSHKEGIHFTHHPGNRKAMTAEKIETPSTTLGVGSLCTCNCGLTDRAWEVDDFPRVPEPPLISTRTSPAAP</sequence>
<dbReference type="EMBL" id="BGPR01000395">
    <property type="protein sequence ID" value="GBM17829.1"/>
    <property type="molecule type" value="Genomic_DNA"/>
</dbReference>
<name>A0A4Y2DNR8_ARAVE</name>
<keyword evidence="2" id="KW-1185">Reference proteome</keyword>
<dbReference type="AlphaFoldDB" id="A0A4Y2DNR8"/>
<evidence type="ECO:0000313" key="2">
    <source>
        <dbReference type="Proteomes" id="UP000499080"/>
    </source>
</evidence>
<reference evidence="1 2" key="1">
    <citation type="journal article" date="2019" name="Sci. Rep.">
        <title>Orb-weaving spider Araneus ventricosus genome elucidates the spidroin gene catalogue.</title>
        <authorList>
            <person name="Kono N."/>
            <person name="Nakamura H."/>
            <person name="Ohtoshi R."/>
            <person name="Moran D.A.P."/>
            <person name="Shinohara A."/>
            <person name="Yoshida Y."/>
            <person name="Fujiwara M."/>
            <person name="Mori M."/>
            <person name="Tomita M."/>
            <person name="Arakawa K."/>
        </authorList>
    </citation>
    <scope>NUCLEOTIDE SEQUENCE [LARGE SCALE GENOMIC DNA]</scope>
</reference>
<protein>
    <submittedName>
        <fullName evidence="1">Uncharacterized protein</fullName>
    </submittedName>
</protein>
<proteinExistence type="predicted"/>
<accession>A0A4Y2DNR8</accession>
<evidence type="ECO:0000313" key="1">
    <source>
        <dbReference type="EMBL" id="GBM17829.1"/>
    </source>
</evidence>
<dbReference type="Proteomes" id="UP000499080">
    <property type="component" value="Unassembled WGS sequence"/>
</dbReference>
<comment type="caution">
    <text evidence="1">The sequence shown here is derived from an EMBL/GenBank/DDBJ whole genome shotgun (WGS) entry which is preliminary data.</text>
</comment>
<organism evidence="1 2">
    <name type="scientific">Araneus ventricosus</name>
    <name type="common">Orbweaver spider</name>
    <name type="synonym">Epeira ventricosa</name>
    <dbReference type="NCBI Taxonomy" id="182803"/>
    <lineage>
        <taxon>Eukaryota</taxon>
        <taxon>Metazoa</taxon>
        <taxon>Ecdysozoa</taxon>
        <taxon>Arthropoda</taxon>
        <taxon>Chelicerata</taxon>
        <taxon>Arachnida</taxon>
        <taxon>Araneae</taxon>
        <taxon>Araneomorphae</taxon>
        <taxon>Entelegynae</taxon>
        <taxon>Araneoidea</taxon>
        <taxon>Araneidae</taxon>
        <taxon>Araneus</taxon>
    </lineage>
</organism>